<proteinExistence type="predicted"/>
<evidence type="ECO:0000259" key="2">
    <source>
        <dbReference type="PROSITE" id="PS50208"/>
    </source>
</evidence>
<reference evidence="3" key="1">
    <citation type="submission" date="2021-02" db="EMBL/GenBank/DDBJ databases">
        <authorList>
            <person name="Nowell W R."/>
        </authorList>
    </citation>
    <scope>NUCLEOTIDE SEQUENCE</scope>
</reference>
<keyword evidence="5" id="KW-1185">Reference proteome</keyword>
<accession>A0A814FS28</accession>
<name>A0A814FS28_ADIRI</name>
<dbReference type="GO" id="GO:0004197">
    <property type="term" value="F:cysteine-type endopeptidase activity"/>
    <property type="evidence" value="ECO:0007669"/>
    <property type="project" value="InterPro"/>
</dbReference>
<evidence type="ECO:0000313" key="4">
    <source>
        <dbReference type="EMBL" id="CAF1252205.1"/>
    </source>
</evidence>
<dbReference type="PROSITE" id="PS50208">
    <property type="entry name" value="CASPASE_P20"/>
    <property type="match status" value="1"/>
</dbReference>
<evidence type="ECO:0000313" key="5">
    <source>
        <dbReference type="Proteomes" id="UP000663828"/>
    </source>
</evidence>
<feature type="domain" description="Caspase family p20" evidence="2">
    <location>
        <begin position="11"/>
        <end position="70"/>
    </location>
</feature>
<gene>
    <name evidence="4" type="ORF">EDS130_LOCUS28040</name>
    <name evidence="3" type="ORF">XAT740_LOCUS12349</name>
</gene>
<protein>
    <recommendedName>
        <fullName evidence="2">Caspase family p20 domain-containing protein</fullName>
    </recommendedName>
</protein>
<keyword evidence="1" id="KW-0175">Coiled coil</keyword>
<dbReference type="SUPFAM" id="SSF52129">
    <property type="entry name" value="Caspase-like"/>
    <property type="match status" value="1"/>
</dbReference>
<dbReference type="InterPro" id="IPR052039">
    <property type="entry name" value="Caspase-related_regulators"/>
</dbReference>
<dbReference type="PANTHER" id="PTHR22576:SF37">
    <property type="entry name" value="MUCOSA-ASSOCIATED LYMPHOID TISSUE LYMPHOMA TRANSLOCATION PROTEIN 1"/>
    <property type="match status" value="1"/>
</dbReference>
<dbReference type="Gene3D" id="3.40.50.1460">
    <property type="match status" value="1"/>
</dbReference>
<dbReference type="EMBL" id="CAJNOR010000696">
    <property type="protein sequence ID" value="CAF0984228.1"/>
    <property type="molecule type" value="Genomic_DNA"/>
</dbReference>
<dbReference type="PANTHER" id="PTHR22576">
    <property type="entry name" value="MUCOSA ASSOCIATED LYMPHOID TISSUE LYMPHOMA TRANSLOCATION PROTEIN 1/PARACASPASE"/>
    <property type="match status" value="1"/>
</dbReference>
<dbReference type="InterPro" id="IPR001309">
    <property type="entry name" value="Pept_C14_p20"/>
</dbReference>
<dbReference type="GO" id="GO:0006508">
    <property type="term" value="P:proteolysis"/>
    <property type="evidence" value="ECO:0007669"/>
    <property type="project" value="InterPro"/>
</dbReference>
<comment type="caution">
    <text evidence="3">The sequence shown here is derived from an EMBL/GenBank/DDBJ whole genome shotgun (WGS) entry which is preliminary data.</text>
</comment>
<dbReference type="InterPro" id="IPR029030">
    <property type="entry name" value="Caspase-like_dom_sf"/>
</dbReference>
<dbReference type="Proteomes" id="UP000663828">
    <property type="component" value="Unassembled WGS sequence"/>
</dbReference>
<dbReference type="OrthoDB" id="428577at2759"/>
<dbReference type="Proteomes" id="UP000663852">
    <property type="component" value="Unassembled WGS sequence"/>
</dbReference>
<organism evidence="3 5">
    <name type="scientific">Adineta ricciae</name>
    <name type="common">Rotifer</name>
    <dbReference type="NCBI Taxonomy" id="249248"/>
    <lineage>
        <taxon>Eukaryota</taxon>
        <taxon>Metazoa</taxon>
        <taxon>Spiralia</taxon>
        <taxon>Gnathifera</taxon>
        <taxon>Rotifera</taxon>
        <taxon>Eurotatoria</taxon>
        <taxon>Bdelloidea</taxon>
        <taxon>Adinetida</taxon>
        <taxon>Adinetidae</taxon>
        <taxon>Adineta</taxon>
    </lineage>
</organism>
<evidence type="ECO:0000313" key="3">
    <source>
        <dbReference type="EMBL" id="CAF0984228.1"/>
    </source>
</evidence>
<evidence type="ECO:0000256" key="1">
    <source>
        <dbReference type="SAM" id="Coils"/>
    </source>
</evidence>
<dbReference type="InterPro" id="IPR011600">
    <property type="entry name" value="Pept_C14_caspase"/>
</dbReference>
<dbReference type="EMBL" id="CAJNOJ010000180">
    <property type="protein sequence ID" value="CAF1252205.1"/>
    <property type="molecule type" value="Genomic_DNA"/>
</dbReference>
<feature type="coiled-coil region" evidence="1">
    <location>
        <begin position="191"/>
        <end position="218"/>
    </location>
</feature>
<sequence>MARSNSNASQRRKLALIIGNGRYNLSENRLDYAKQNADELSALLKSVGFKVTLVHDIQRHEFANCFVAFSAAIREDDLVLIYFCGQACHVDGTNFLIPTGDNDIETKDDFEDSANKLKNMITQIADSKQSYATIFIFDCSKPYLVKSTKKSKSLDRCAGLNKISPSPQTFIQFARSSDDHASTNLYFEHLLKNIVQENVELVDALRRVEKDVAQESNKKQQPLSMDNLDKSRSICLNPVVLEKWDEVKPSEMAEFKKKQAELKACYDNYPTIDELTKKNKSSIEKAEGLTKEILSKTPSGDATKTDTVCHVLYKLFEQENQECLFFDSTQDMKLHDASSNLADFSTQDKPFVLKLNNVHGLGTKTYADDGQQGLNVVQTLERAREQNQSHPVLDDIVDRLAKAHDVNKKQIKIKNFFYGSCGVVYTVDDLPKNIVKSLSTVTDRLRERFEQFQSAKIHPLLFRPSFDISQFDERGNKTFTEQGKLEVGPPGRKMTYYQPVGWTRYGLKVLGRYENDTWLDPFGHEKNWYKAYHGTGRAEAQDFGKADGDIDKQYAAIDAAASIHKNGFREARVHVYGAGVYCSPDPTFPVKNYVGTVELKTEQGPKKFMCMLQVAVNPDGVTFTTAPQIWVVPKPKDIRTYGILIKEV</sequence>
<dbReference type="Pfam" id="PF00656">
    <property type="entry name" value="Peptidase_C14"/>
    <property type="match status" value="1"/>
</dbReference>
<dbReference type="AlphaFoldDB" id="A0A814FS28"/>